<reference evidence="11 12" key="1">
    <citation type="journal article" date="2014" name="Int. J. Syst. Evol. Microbiol.">
        <title>Phylogenomics and the dynamic genome evolution of the genus Streptococcus.</title>
        <authorList>
            <consortium name="The Broad Institute Genome Sequencing Platform"/>
            <person name="Richards V.P."/>
            <person name="Palmer S.R."/>
            <person name="Pavinski Bitar P.D."/>
            <person name="Qin X."/>
            <person name="Weinstock G.M."/>
            <person name="Highlander S.K."/>
            <person name="Town C.D."/>
            <person name="Burne R.A."/>
            <person name="Stanhope M.J."/>
        </authorList>
    </citation>
    <scope>NUCLEOTIDE SEQUENCE [LARGE SCALE GENOMIC DNA]</scope>
    <source>
        <strain evidence="11 12">707-05</strain>
    </source>
</reference>
<dbReference type="Proteomes" id="UP000003330">
    <property type="component" value="Unassembled WGS sequence"/>
</dbReference>
<dbReference type="OrthoDB" id="9775929at2"/>
<protein>
    <recommendedName>
        <fullName evidence="2">DNA polymerase III subunit delta</fullName>
        <ecNumber evidence="1">2.7.7.7</ecNumber>
    </recommendedName>
</protein>
<keyword evidence="4 11" id="KW-0548">Nucleotidyltransferase</keyword>
<dbReference type="InterPro" id="IPR027417">
    <property type="entry name" value="P-loop_NTPase"/>
</dbReference>
<feature type="domain" description="DNA polymerase III delta N-terminal" evidence="9">
    <location>
        <begin position="20"/>
        <end position="142"/>
    </location>
</feature>
<dbReference type="InterPro" id="IPR048466">
    <property type="entry name" value="DNA_pol3_delta-like_C"/>
</dbReference>
<dbReference type="GO" id="GO:0003677">
    <property type="term" value="F:DNA binding"/>
    <property type="evidence" value="ECO:0007669"/>
    <property type="project" value="InterPro"/>
</dbReference>
<dbReference type="Pfam" id="PF06144">
    <property type="entry name" value="DNA_pol3_delta"/>
    <property type="match status" value="1"/>
</dbReference>
<dbReference type="STRING" id="764299.STRIC_0469"/>
<dbReference type="NCBIfam" id="TIGR01128">
    <property type="entry name" value="holA"/>
    <property type="match status" value="1"/>
</dbReference>
<sequence length="345" mass="39675">MIAIEKVAQLHKDNIGSLTLITGEDVGQFSQMKDLLMKAIAFDKEDLTYSYFDMSETPYQDAEMDLVSMPFFADHKFVIFDHFLDLTTSKKSYLKEKDLKSFEAYLEKPLETSRLIILAPGKLDGKRRLVKLLKRDALILEANPLNENELKQYFQKQAKQMGLRFDSGVFDKLLVTSNYEFSQISKHLAFLKSFKKEGSITLEDIDQAIPKSLQDNIFELTNCILQKKVDDARELVHDLRLSGEDDIKLIAIMLGQLRLFLQIAILLKSGKSEGQIVTNLSDFLGRWVNPYQVKYAIRDSRTLSQPFLKEAIKILIETDYQIKSGLYDKDYLFDIALLKLITLSN</sequence>
<dbReference type="Gene3D" id="1.20.272.10">
    <property type="match status" value="1"/>
</dbReference>
<evidence type="ECO:0000259" key="10">
    <source>
        <dbReference type="Pfam" id="PF21694"/>
    </source>
</evidence>
<dbReference type="Pfam" id="PF21694">
    <property type="entry name" value="DNA_pol3_delta_C"/>
    <property type="match status" value="1"/>
</dbReference>
<dbReference type="InterPro" id="IPR010372">
    <property type="entry name" value="DNA_pol3_delta_N"/>
</dbReference>
<dbReference type="Gene3D" id="3.40.50.300">
    <property type="entry name" value="P-loop containing nucleotide triphosphate hydrolases"/>
    <property type="match status" value="1"/>
</dbReference>
<comment type="caution">
    <text evidence="11">The sequence shown here is derived from an EMBL/GenBank/DDBJ whole genome shotgun (WGS) entry which is preliminary data.</text>
</comment>
<dbReference type="InterPro" id="IPR005790">
    <property type="entry name" value="DNA_polIII_delta"/>
</dbReference>
<evidence type="ECO:0000256" key="8">
    <source>
        <dbReference type="ARBA" id="ARBA00049244"/>
    </source>
</evidence>
<keyword evidence="3 11" id="KW-0808">Transferase</keyword>
<comment type="similarity">
    <text evidence="7">Belongs to the DNA polymerase HolA subunit family.</text>
</comment>
<feature type="domain" description="DNA polymerase III delta subunit-like C-terminal" evidence="10">
    <location>
        <begin position="214"/>
        <end position="340"/>
    </location>
</feature>
<dbReference type="PANTHER" id="PTHR34388:SF1">
    <property type="entry name" value="DNA POLYMERASE III SUBUNIT DELTA"/>
    <property type="match status" value="1"/>
</dbReference>
<dbReference type="RefSeq" id="WP_008090786.1">
    <property type="nucleotide sequence ID" value="NZ_AEUX02000008.1"/>
</dbReference>
<accession>G5K5Y2</accession>
<dbReference type="GO" id="GO:0006261">
    <property type="term" value="P:DNA-templated DNA replication"/>
    <property type="evidence" value="ECO:0007669"/>
    <property type="project" value="TreeGrafter"/>
</dbReference>
<dbReference type="SUPFAM" id="SSF52540">
    <property type="entry name" value="P-loop containing nucleoside triphosphate hydrolases"/>
    <property type="match status" value="1"/>
</dbReference>
<keyword evidence="6" id="KW-0239">DNA-directed DNA polymerase</keyword>
<evidence type="ECO:0000256" key="5">
    <source>
        <dbReference type="ARBA" id="ARBA00022705"/>
    </source>
</evidence>
<evidence type="ECO:0000256" key="7">
    <source>
        <dbReference type="ARBA" id="ARBA00034754"/>
    </source>
</evidence>
<keyword evidence="5" id="KW-0235">DNA replication</keyword>
<name>G5K5Y2_9STRE</name>
<dbReference type="EMBL" id="AEUX02000008">
    <property type="protein sequence ID" value="EHI68744.1"/>
    <property type="molecule type" value="Genomic_DNA"/>
</dbReference>
<dbReference type="GO" id="GO:0003887">
    <property type="term" value="F:DNA-directed DNA polymerase activity"/>
    <property type="evidence" value="ECO:0007669"/>
    <property type="project" value="UniProtKB-KW"/>
</dbReference>
<evidence type="ECO:0000256" key="6">
    <source>
        <dbReference type="ARBA" id="ARBA00022932"/>
    </source>
</evidence>
<dbReference type="GO" id="GO:0009360">
    <property type="term" value="C:DNA polymerase III complex"/>
    <property type="evidence" value="ECO:0007669"/>
    <property type="project" value="InterPro"/>
</dbReference>
<evidence type="ECO:0000256" key="2">
    <source>
        <dbReference type="ARBA" id="ARBA00017703"/>
    </source>
</evidence>
<evidence type="ECO:0000313" key="12">
    <source>
        <dbReference type="Proteomes" id="UP000003330"/>
    </source>
</evidence>
<evidence type="ECO:0000256" key="1">
    <source>
        <dbReference type="ARBA" id="ARBA00012417"/>
    </source>
</evidence>
<evidence type="ECO:0000259" key="9">
    <source>
        <dbReference type="Pfam" id="PF06144"/>
    </source>
</evidence>
<comment type="catalytic activity">
    <reaction evidence="8">
        <text>DNA(n) + a 2'-deoxyribonucleoside 5'-triphosphate = DNA(n+1) + diphosphate</text>
        <dbReference type="Rhea" id="RHEA:22508"/>
        <dbReference type="Rhea" id="RHEA-COMP:17339"/>
        <dbReference type="Rhea" id="RHEA-COMP:17340"/>
        <dbReference type="ChEBI" id="CHEBI:33019"/>
        <dbReference type="ChEBI" id="CHEBI:61560"/>
        <dbReference type="ChEBI" id="CHEBI:173112"/>
        <dbReference type="EC" id="2.7.7.7"/>
    </reaction>
</comment>
<keyword evidence="12" id="KW-1185">Reference proteome</keyword>
<evidence type="ECO:0000256" key="4">
    <source>
        <dbReference type="ARBA" id="ARBA00022695"/>
    </source>
</evidence>
<dbReference type="eggNOG" id="COG1466">
    <property type="taxonomic scope" value="Bacteria"/>
</dbReference>
<dbReference type="SUPFAM" id="SSF48019">
    <property type="entry name" value="post-AAA+ oligomerization domain-like"/>
    <property type="match status" value="1"/>
</dbReference>
<dbReference type="PANTHER" id="PTHR34388">
    <property type="entry name" value="DNA POLYMERASE III SUBUNIT DELTA"/>
    <property type="match status" value="1"/>
</dbReference>
<dbReference type="EC" id="2.7.7.7" evidence="1"/>
<dbReference type="AlphaFoldDB" id="G5K5Y2"/>
<evidence type="ECO:0000313" key="11">
    <source>
        <dbReference type="EMBL" id="EHI68744.1"/>
    </source>
</evidence>
<organism evidence="11 12">
    <name type="scientific">Streptococcus ictaluri 707-05</name>
    <dbReference type="NCBI Taxonomy" id="764299"/>
    <lineage>
        <taxon>Bacteria</taxon>
        <taxon>Bacillati</taxon>
        <taxon>Bacillota</taxon>
        <taxon>Bacilli</taxon>
        <taxon>Lactobacillales</taxon>
        <taxon>Streptococcaceae</taxon>
        <taxon>Streptococcus</taxon>
    </lineage>
</organism>
<evidence type="ECO:0000256" key="3">
    <source>
        <dbReference type="ARBA" id="ARBA00022679"/>
    </source>
</evidence>
<gene>
    <name evidence="11" type="primary">holA</name>
    <name evidence="11" type="ORF">STRIC_0469</name>
</gene>
<dbReference type="InterPro" id="IPR008921">
    <property type="entry name" value="DNA_pol3_clamp-load_cplx_C"/>
</dbReference>
<proteinExistence type="inferred from homology"/>